<keyword evidence="1" id="KW-0723">Serine/threonine-protein kinase</keyword>
<evidence type="ECO:0000313" key="11">
    <source>
        <dbReference type="EMBL" id="KAI3431761.1"/>
    </source>
</evidence>
<proteinExistence type="predicted"/>
<organism evidence="11 12">
    <name type="scientific">Chlorella vulgaris</name>
    <name type="common">Green alga</name>
    <dbReference type="NCBI Taxonomy" id="3077"/>
    <lineage>
        <taxon>Eukaryota</taxon>
        <taxon>Viridiplantae</taxon>
        <taxon>Chlorophyta</taxon>
        <taxon>core chlorophytes</taxon>
        <taxon>Trebouxiophyceae</taxon>
        <taxon>Chlorellales</taxon>
        <taxon>Chlorellaceae</taxon>
        <taxon>Chlorella clade</taxon>
        <taxon>Chlorella</taxon>
    </lineage>
</organism>
<accession>A0A9D4YXC8</accession>
<dbReference type="PROSITE" id="PS00108">
    <property type="entry name" value="PROTEIN_KINASE_ST"/>
    <property type="match status" value="1"/>
</dbReference>
<keyword evidence="3 7" id="KW-0547">Nucleotide-binding</keyword>
<comment type="caution">
    <text evidence="11">The sequence shown here is derived from an EMBL/GenBank/DDBJ whole genome shotgun (WGS) entry which is preliminary data.</text>
</comment>
<dbReference type="Gene3D" id="1.10.510.10">
    <property type="entry name" value="Transferase(Phosphotransferase) domain 1"/>
    <property type="match status" value="1"/>
</dbReference>
<reference evidence="11" key="2">
    <citation type="submission" date="2020-11" db="EMBL/GenBank/DDBJ databases">
        <authorList>
            <person name="Cecchin M."/>
            <person name="Marcolungo L."/>
            <person name="Rossato M."/>
            <person name="Girolomoni L."/>
            <person name="Cosentino E."/>
            <person name="Cuine S."/>
            <person name="Li-Beisson Y."/>
            <person name="Delledonne M."/>
            <person name="Ballottari M."/>
        </authorList>
    </citation>
    <scope>NUCLEOTIDE SEQUENCE</scope>
    <source>
        <strain evidence="11">211/11P</strain>
        <tissue evidence="11">Whole cell</tissue>
    </source>
</reference>
<evidence type="ECO:0000259" key="10">
    <source>
        <dbReference type="PROSITE" id="PS50011"/>
    </source>
</evidence>
<sequence>MASLPPGTFLNQRYLVIRELNRGGTAVVYEADDRQACRHVALKVMTGGGGATAAAAVKAAQRELACAAALRDKHIVQLMDWFTEAVPGVGQLLVIVWELVKGMDLLDLLNAHSGRLSEEMAAAYFLQLARGVAAIHANGLVHRDLKPENCMVDGASGSLKIIDFGLSKRQQSAVTLGVGTPDYMAPELLGSGDLSLLRQRQTGTYDATACDCWSLGVLLYLLVVGHYPFEDPARPQNVVTTLQNITAGRYRALPPSLSPACADLIARLLTRDAAARIRLADTLAHPFLAAALAAEAAAAAEEPQGPVAMEEEAEEQGQAKEEEESSPTIAAGVPERLPSFAFTTRQPDPVNTKATPHVAPLSMKENHHAAEAMQQADASSAAAAAKHRLSLLFCFIPSFF</sequence>
<evidence type="ECO:0000256" key="6">
    <source>
        <dbReference type="PIRSR" id="PIRSR630616-1"/>
    </source>
</evidence>
<dbReference type="InterPro" id="IPR030616">
    <property type="entry name" value="Aur-like"/>
</dbReference>
<reference evidence="11" key="1">
    <citation type="journal article" date="2019" name="Plant J.">
        <title>Chlorella vulgaris genome assembly and annotation reveals the molecular basis for metabolic acclimation to high light conditions.</title>
        <authorList>
            <person name="Cecchin M."/>
            <person name="Marcolungo L."/>
            <person name="Rossato M."/>
            <person name="Girolomoni L."/>
            <person name="Cosentino E."/>
            <person name="Cuine S."/>
            <person name="Li-Beisson Y."/>
            <person name="Delledonne M."/>
            <person name="Ballottari M."/>
        </authorList>
    </citation>
    <scope>NUCLEOTIDE SEQUENCE</scope>
    <source>
        <strain evidence="11">211/11P</strain>
    </source>
</reference>
<feature type="domain" description="Protein kinase" evidence="10">
    <location>
        <begin position="14"/>
        <end position="288"/>
    </location>
</feature>
<dbReference type="InterPro" id="IPR000719">
    <property type="entry name" value="Prot_kinase_dom"/>
</dbReference>
<feature type="binding site" evidence="7">
    <location>
        <position position="163"/>
    </location>
    <ligand>
        <name>ATP</name>
        <dbReference type="ChEBI" id="CHEBI:30616"/>
    </ligand>
</feature>
<gene>
    <name evidence="11" type="ORF">D9Q98_004803</name>
</gene>
<evidence type="ECO:0000256" key="9">
    <source>
        <dbReference type="SAM" id="MobiDB-lite"/>
    </source>
</evidence>
<keyword evidence="4" id="KW-0418">Kinase</keyword>
<feature type="cross-link" description="Glycyl lysine isopeptide (Lys-Gly) (interchain with G-Cter in SUMO2)" evidence="8">
    <location>
        <position position="146"/>
    </location>
</feature>
<dbReference type="PANTHER" id="PTHR24350">
    <property type="entry name" value="SERINE/THREONINE-PROTEIN KINASE IAL-RELATED"/>
    <property type="match status" value="1"/>
</dbReference>
<dbReference type="InterPro" id="IPR011009">
    <property type="entry name" value="Kinase-like_dom_sf"/>
</dbReference>
<dbReference type="EMBL" id="SIDB01000006">
    <property type="protein sequence ID" value="KAI3431761.1"/>
    <property type="molecule type" value="Genomic_DNA"/>
</dbReference>
<evidence type="ECO:0000256" key="2">
    <source>
        <dbReference type="ARBA" id="ARBA00022679"/>
    </source>
</evidence>
<keyword evidence="2" id="KW-0808">Transferase</keyword>
<protein>
    <recommendedName>
        <fullName evidence="10">Protein kinase domain-containing protein</fullName>
    </recommendedName>
</protein>
<dbReference type="PROSITE" id="PS50011">
    <property type="entry name" value="PROTEIN_KINASE_DOM"/>
    <property type="match status" value="1"/>
</dbReference>
<dbReference type="Proteomes" id="UP001055712">
    <property type="component" value="Unassembled WGS sequence"/>
</dbReference>
<evidence type="ECO:0000256" key="1">
    <source>
        <dbReference type="ARBA" id="ARBA00022527"/>
    </source>
</evidence>
<feature type="compositionally biased region" description="Acidic residues" evidence="9">
    <location>
        <begin position="309"/>
        <end position="325"/>
    </location>
</feature>
<keyword evidence="12" id="KW-1185">Reference proteome</keyword>
<dbReference type="SMART" id="SM00220">
    <property type="entry name" value="S_TKc"/>
    <property type="match status" value="1"/>
</dbReference>
<evidence type="ECO:0000313" key="12">
    <source>
        <dbReference type="Proteomes" id="UP001055712"/>
    </source>
</evidence>
<dbReference type="OrthoDB" id="512143at2759"/>
<dbReference type="Pfam" id="PF00069">
    <property type="entry name" value="Pkinase"/>
    <property type="match status" value="1"/>
</dbReference>
<name>A0A9D4YXC8_CHLVU</name>
<feature type="binding site" evidence="7">
    <location>
        <position position="43"/>
    </location>
    <ligand>
        <name>ATP</name>
        <dbReference type="ChEBI" id="CHEBI:30616"/>
    </ligand>
</feature>
<evidence type="ECO:0000256" key="7">
    <source>
        <dbReference type="PIRSR" id="PIRSR630616-2"/>
    </source>
</evidence>
<feature type="binding site" evidence="7">
    <location>
        <begin position="148"/>
        <end position="149"/>
    </location>
    <ligand>
        <name>ATP</name>
        <dbReference type="ChEBI" id="CHEBI:30616"/>
    </ligand>
</feature>
<evidence type="ECO:0000256" key="3">
    <source>
        <dbReference type="ARBA" id="ARBA00022741"/>
    </source>
</evidence>
<evidence type="ECO:0000256" key="8">
    <source>
        <dbReference type="PIRSR" id="PIRSR630616-3"/>
    </source>
</evidence>
<dbReference type="SUPFAM" id="SSF56112">
    <property type="entry name" value="Protein kinase-like (PK-like)"/>
    <property type="match status" value="1"/>
</dbReference>
<evidence type="ECO:0000256" key="5">
    <source>
        <dbReference type="ARBA" id="ARBA00022840"/>
    </source>
</evidence>
<dbReference type="GO" id="GO:0005524">
    <property type="term" value="F:ATP binding"/>
    <property type="evidence" value="ECO:0007669"/>
    <property type="project" value="UniProtKB-KW"/>
</dbReference>
<dbReference type="AlphaFoldDB" id="A0A9D4YXC8"/>
<evidence type="ECO:0000256" key="4">
    <source>
        <dbReference type="ARBA" id="ARBA00022777"/>
    </source>
</evidence>
<dbReference type="GO" id="GO:0004674">
    <property type="term" value="F:protein serine/threonine kinase activity"/>
    <property type="evidence" value="ECO:0007669"/>
    <property type="project" value="UniProtKB-KW"/>
</dbReference>
<feature type="region of interest" description="Disordered" evidence="9">
    <location>
        <begin position="301"/>
        <end position="332"/>
    </location>
</feature>
<dbReference type="InterPro" id="IPR008271">
    <property type="entry name" value="Ser/Thr_kinase_AS"/>
</dbReference>
<keyword evidence="5 7" id="KW-0067">ATP-binding</keyword>
<feature type="active site" description="Proton acceptor" evidence="6">
    <location>
        <position position="144"/>
    </location>
</feature>